<dbReference type="GO" id="GO:0009251">
    <property type="term" value="P:glucan catabolic process"/>
    <property type="evidence" value="ECO:0007669"/>
    <property type="project" value="TreeGrafter"/>
</dbReference>
<dbReference type="PANTHER" id="PTHR10963">
    <property type="entry name" value="GLYCOSYL HYDROLASE-RELATED"/>
    <property type="match status" value="1"/>
</dbReference>
<dbReference type="Pfam" id="PF26113">
    <property type="entry name" value="GH16_XgeA"/>
    <property type="match status" value="2"/>
</dbReference>
<dbReference type="InterPro" id="IPR000757">
    <property type="entry name" value="Beta-glucanase-like"/>
</dbReference>
<sequence length="344" mass="37065">MHSSFARLFSTIAVTTGLLRVQAATYSQSTSYIGQDFLNGAFDFFTDPDPTEGRVTYVNQATATAQNLTFATDDVFILRADDKTVLTASDPGRNSVRLTSAATFGSPSAMVLDLAHMPEGCGTWPAFWTFGPNWPLEGEIDIMEGVNNQNANQGTLHTGPSCTMPASRTMTGTVLNNDCDADDDGNEGCGVQFAANTFGPSFNSQGGGWFAMERTDTFISIWFWARGSTSVPSDVKNGNSNVDTSNWGTPVAFFPNTDCDIASEFQAHNIVINCRVFPRWSFINADANTSTKVTFCGVFAGQTSIWDLSCAASTGVAACNDYVNANPSAFTNAYFEINSVRVYQ</sequence>
<dbReference type="HOGENOM" id="CLU_016972_1_1_1"/>
<name>A0A0D0C8D8_9AGAR</name>
<dbReference type="Proteomes" id="UP000053593">
    <property type="component" value="Unassembled WGS sequence"/>
</dbReference>
<evidence type="ECO:0000313" key="3">
    <source>
        <dbReference type="EMBL" id="KIK58774.1"/>
    </source>
</evidence>
<dbReference type="AlphaFoldDB" id="A0A0D0C8D8"/>
<dbReference type="InterPro" id="IPR050546">
    <property type="entry name" value="Glycosyl_Hydrlase_16"/>
</dbReference>
<gene>
    <name evidence="3" type="ORF">GYMLUDRAFT_86153</name>
</gene>
<dbReference type="GO" id="GO:0004553">
    <property type="term" value="F:hydrolase activity, hydrolyzing O-glycosyl compounds"/>
    <property type="evidence" value="ECO:0007669"/>
    <property type="project" value="InterPro"/>
</dbReference>
<proteinExistence type="predicted"/>
<dbReference type="CDD" id="cd02181">
    <property type="entry name" value="GH16_fungal_Lam16A_glucanase"/>
    <property type="match status" value="1"/>
</dbReference>
<feature type="domain" description="GH16" evidence="2">
    <location>
        <begin position="24"/>
        <end position="344"/>
    </location>
</feature>
<dbReference type="SUPFAM" id="SSF49899">
    <property type="entry name" value="Concanavalin A-like lectins/glucanases"/>
    <property type="match status" value="1"/>
</dbReference>
<dbReference type="PROSITE" id="PS51762">
    <property type="entry name" value="GH16_2"/>
    <property type="match status" value="1"/>
</dbReference>
<evidence type="ECO:0000313" key="4">
    <source>
        <dbReference type="Proteomes" id="UP000053593"/>
    </source>
</evidence>
<dbReference type="InterPro" id="IPR013320">
    <property type="entry name" value="ConA-like_dom_sf"/>
</dbReference>
<dbReference type="OrthoDB" id="192832at2759"/>
<reference evidence="3 4" key="1">
    <citation type="submission" date="2014-04" db="EMBL/GenBank/DDBJ databases">
        <title>Evolutionary Origins and Diversification of the Mycorrhizal Mutualists.</title>
        <authorList>
            <consortium name="DOE Joint Genome Institute"/>
            <consortium name="Mycorrhizal Genomics Consortium"/>
            <person name="Kohler A."/>
            <person name="Kuo A."/>
            <person name="Nagy L.G."/>
            <person name="Floudas D."/>
            <person name="Copeland A."/>
            <person name="Barry K.W."/>
            <person name="Cichocki N."/>
            <person name="Veneault-Fourrey C."/>
            <person name="LaButti K."/>
            <person name="Lindquist E.A."/>
            <person name="Lipzen A."/>
            <person name="Lundell T."/>
            <person name="Morin E."/>
            <person name="Murat C."/>
            <person name="Riley R."/>
            <person name="Ohm R."/>
            <person name="Sun H."/>
            <person name="Tunlid A."/>
            <person name="Henrissat B."/>
            <person name="Grigoriev I.V."/>
            <person name="Hibbett D.S."/>
            <person name="Martin F."/>
        </authorList>
    </citation>
    <scope>NUCLEOTIDE SEQUENCE [LARGE SCALE GENOMIC DNA]</scope>
    <source>
        <strain evidence="3 4">FD-317 M1</strain>
    </source>
</reference>
<dbReference type="PANTHER" id="PTHR10963:SF24">
    <property type="entry name" value="GLYCOSIDASE C21B10.07-RELATED"/>
    <property type="match status" value="1"/>
</dbReference>
<accession>A0A0D0C8D8</accession>
<feature type="signal peptide" evidence="1">
    <location>
        <begin position="1"/>
        <end position="23"/>
    </location>
</feature>
<keyword evidence="1" id="KW-0732">Signal</keyword>
<keyword evidence="4" id="KW-1185">Reference proteome</keyword>
<evidence type="ECO:0000259" key="2">
    <source>
        <dbReference type="PROSITE" id="PS51762"/>
    </source>
</evidence>
<dbReference type="EMBL" id="KN834783">
    <property type="protein sequence ID" value="KIK58774.1"/>
    <property type="molecule type" value="Genomic_DNA"/>
</dbReference>
<feature type="chain" id="PRO_5002208533" evidence="1">
    <location>
        <begin position="24"/>
        <end position="344"/>
    </location>
</feature>
<protein>
    <submittedName>
        <fullName evidence="3">Unplaced genomic scaffold GYMLUscaffold_35, whole genome shotgun sequence</fullName>
    </submittedName>
</protein>
<dbReference type="Gene3D" id="2.60.120.200">
    <property type="match status" value="1"/>
</dbReference>
<organism evidence="3 4">
    <name type="scientific">Collybiopsis luxurians FD-317 M1</name>
    <dbReference type="NCBI Taxonomy" id="944289"/>
    <lineage>
        <taxon>Eukaryota</taxon>
        <taxon>Fungi</taxon>
        <taxon>Dikarya</taxon>
        <taxon>Basidiomycota</taxon>
        <taxon>Agaricomycotina</taxon>
        <taxon>Agaricomycetes</taxon>
        <taxon>Agaricomycetidae</taxon>
        <taxon>Agaricales</taxon>
        <taxon>Marasmiineae</taxon>
        <taxon>Omphalotaceae</taxon>
        <taxon>Collybiopsis</taxon>
        <taxon>Collybiopsis luxurians</taxon>
    </lineage>
</organism>
<evidence type="ECO:0000256" key="1">
    <source>
        <dbReference type="SAM" id="SignalP"/>
    </source>
</evidence>